<keyword evidence="3 6" id="KW-0812">Transmembrane</keyword>
<dbReference type="AlphaFoldDB" id="A0A5B8V9S3"/>
<gene>
    <name evidence="7" type="ORF">FRZ67_13300</name>
</gene>
<evidence type="ECO:0000256" key="5">
    <source>
        <dbReference type="ARBA" id="ARBA00023136"/>
    </source>
</evidence>
<keyword evidence="4 6" id="KW-1133">Transmembrane helix</keyword>
<dbReference type="GO" id="GO:0005886">
    <property type="term" value="C:plasma membrane"/>
    <property type="evidence" value="ECO:0007669"/>
    <property type="project" value="UniProtKB-SubCell"/>
</dbReference>
<evidence type="ECO:0000256" key="4">
    <source>
        <dbReference type="ARBA" id="ARBA00022989"/>
    </source>
</evidence>
<dbReference type="RefSeq" id="WP_147190034.1">
    <property type="nucleotide sequence ID" value="NZ_CP042435.1"/>
</dbReference>
<dbReference type="PANTHER" id="PTHR30294:SF29">
    <property type="entry name" value="MULTIDRUG ABC TRANSPORTER PERMEASE YBHS-RELATED"/>
    <property type="match status" value="1"/>
</dbReference>
<dbReference type="InterPro" id="IPR051449">
    <property type="entry name" value="ABC-2_transporter_component"/>
</dbReference>
<feature type="transmembrane region" description="Helical" evidence="6">
    <location>
        <begin position="55"/>
        <end position="73"/>
    </location>
</feature>
<proteinExistence type="predicted"/>
<evidence type="ECO:0000256" key="1">
    <source>
        <dbReference type="ARBA" id="ARBA00004651"/>
    </source>
</evidence>
<evidence type="ECO:0000256" key="6">
    <source>
        <dbReference type="SAM" id="Phobius"/>
    </source>
</evidence>
<dbReference type="GO" id="GO:0140359">
    <property type="term" value="F:ABC-type transporter activity"/>
    <property type="evidence" value="ECO:0007669"/>
    <property type="project" value="InterPro"/>
</dbReference>
<evidence type="ECO:0000313" key="8">
    <source>
        <dbReference type="Proteomes" id="UP000321533"/>
    </source>
</evidence>
<name>A0A5B8V9S3_9BACT</name>
<keyword evidence="8" id="KW-1185">Reference proteome</keyword>
<protein>
    <submittedName>
        <fullName evidence="7">ABC transporter permease subunit</fullName>
    </submittedName>
</protein>
<accession>A0A5B8V9S3</accession>
<dbReference type="Proteomes" id="UP000321533">
    <property type="component" value="Chromosome"/>
</dbReference>
<feature type="transmembrane region" description="Helical" evidence="6">
    <location>
        <begin position="131"/>
        <end position="151"/>
    </location>
</feature>
<keyword evidence="5 6" id="KW-0472">Membrane</keyword>
<reference evidence="7 8" key="1">
    <citation type="journal article" date="2016" name="Int. J. Syst. Evol. Microbiol.">
        <title>Panacibacter ginsenosidivorans gen. nov., sp. nov., with ginsenoside converting activity isolated from soil of a ginseng field.</title>
        <authorList>
            <person name="Siddiqi M.Z."/>
            <person name="Muhammad Shafi S."/>
            <person name="Choi K.D."/>
            <person name="Im W.T."/>
        </authorList>
    </citation>
    <scope>NUCLEOTIDE SEQUENCE [LARGE SCALE GENOMIC DNA]</scope>
    <source>
        <strain evidence="7 8">Gsoil1550</strain>
    </source>
</reference>
<evidence type="ECO:0000256" key="3">
    <source>
        <dbReference type="ARBA" id="ARBA00022692"/>
    </source>
</evidence>
<feature type="transmembrane region" description="Helical" evidence="6">
    <location>
        <begin position="12"/>
        <end position="35"/>
    </location>
</feature>
<evidence type="ECO:0000313" key="7">
    <source>
        <dbReference type="EMBL" id="QEC68227.1"/>
    </source>
</evidence>
<evidence type="ECO:0000256" key="2">
    <source>
        <dbReference type="ARBA" id="ARBA00022475"/>
    </source>
</evidence>
<sequence length="240" mass="26472">MWMICTKEWRQFFSSLSGYIAMVVFLLLCGLLLFVFPDTSLLDFGYASLNGFFDIAPWILLFLVPTVTMRSLADEYKGGTFELLKTMPLKPSQIVWGKFFGALLIITLTILPTIVYAFSLQALSAVGGLDIGSTIGSYIGLLMLGAVYTSVGICTSSFTNNTVVAFISGAFVCFLLFTGFEAISKLPVFAGGTGYYIEMLGIRFHYSSISKGVIDIRDVVYFLGVIFIFLLITQRNVAKR</sequence>
<dbReference type="PANTHER" id="PTHR30294">
    <property type="entry name" value="MEMBRANE COMPONENT OF ABC TRANSPORTER YHHJ-RELATED"/>
    <property type="match status" value="1"/>
</dbReference>
<feature type="transmembrane region" description="Helical" evidence="6">
    <location>
        <begin position="94"/>
        <end position="119"/>
    </location>
</feature>
<organism evidence="7 8">
    <name type="scientific">Panacibacter ginsenosidivorans</name>
    <dbReference type="NCBI Taxonomy" id="1813871"/>
    <lineage>
        <taxon>Bacteria</taxon>
        <taxon>Pseudomonadati</taxon>
        <taxon>Bacteroidota</taxon>
        <taxon>Chitinophagia</taxon>
        <taxon>Chitinophagales</taxon>
        <taxon>Chitinophagaceae</taxon>
        <taxon>Panacibacter</taxon>
    </lineage>
</organism>
<dbReference type="Pfam" id="PF12679">
    <property type="entry name" value="ABC2_membrane_2"/>
    <property type="match status" value="1"/>
</dbReference>
<comment type="subcellular location">
    <subcellularLocation>
        <location evidence="1">Cell membrane</location>
        <topology evidence="1">Multi-pass membrane protein</topology>
    </subcellularLocation>
</comment>
<dbReference type="KEGG" id="pgin:FRZ67_13300"/>
<dbReference type="EMBL" id="CP042435">
    <property type="protein sequence ID" value="QEC68227.1"/>
    <property type="molecule type" value="Genomic_DNA"/>
</dbReference>
<keyword evidence="2" id="KW-1003">Cell membrane</keyword>
<dbReference type="OrthoDB" id="9794512at2"/>
<feature type="transmembrane region" description="Helical" evidence="6">
    <location>
        <begin position="163"/>
        <end position="180"/>
    </location>
</feature>
<feature type="transmembrane region" description="Helical" evidence="6">
    <location>
        <begin position="218"/>
        <end position="237"/>
    </location>
</feature>